<name>A0ABR2GIY8_9EUKA</name>
<dbReference type="EMBL" id="JAPFFF010000023">
    <property type="protein sequence ID" value="KAK8852336.1"/>
    <property type="molecule type" value="Genomic_DNA"/>
</dbReference>
<proteinExistence type="predicted"/>
<gene>
    <name evidence="4" type="ORF">M9Y10_017310</name>
    <name evidence="5" type="ORF">M9Y10_037829</name>
    <name evidence="3" type="ORF">M9Y10_040001</name>
    <name evidence="2" type="ORF">M9Y10_040489</name>
</gene>
<evidence type="ECO:0000313" key="4">
    <source>
        <dbReference type="EMBL" id="KAK8852336.1"/>
    </source>
</evidence>
<dbReference type="EMBL" id="JAPFFF010000006">
    <property type="protein sequence ID" value="KAK8886796.1"/>
    <property type="molecule type" value="Genomic_DNA"/>
</dbReference>
<dbReference type="EMBL" id="JAPFFF010000668">
    <property type="protein sequence ID" value="KAK8833759.1"/>
    <property type="molecule type" value="Genomic_DNA"/>
</dbReference>
<evidence type="ECO:0000256" key="1">
    <source>
        <dbReference type="SAM" id="MobiDB-lite"/>
    </source>
</evidence>
<evidence type="ECO:0000313" key="5">
    <source>
        <dbReference type="EMBL" id="KAK8886796.1"/>
    </source>
</evidence>
<reference evidence="3 6" key="1">
    <citation type="submission" date="2024-04" db="EMBL/GenBank/DDBJ databases">
        <title>Tritrichomonas musculus Genome.</title>
        <authorList>
            <person name="Alves-Ferreira E."/>
            <person name="Grigg M."/>
            <person name="Lorenzi H."/>
            <person name="Galac M."/>
        </authorList>
    </citation>
    <scope>NUCLEOTIDE SEQUENCE [LARGE SCALE GENOMIC DNA]</scope>
    <source>
        <strain evidence="3 6">EAF2021</strain>
    </source>
</reference>
<sequence>MDDLKQIRSNLLKIQELDEEMARMKKEEQKQLYNQANQVVDYENIELQLLLEEMEQQQEISRKLHEENQELQRRLQAQKLQYERTKDEIENYAKSQQEIIQQKKQEMEVQQGREDSNSLKEEKRLQQSMALLVEKNKKLTEEKAILETRLARIKSGIMKGDAKKKKSK</sequence>
<dbReference type="Proteomes" id="UP001470230">
    <property type="component" value="Unassembled WGS sequence"/>
</dbReference>
<evidence type="ECO:0000313" key="3">
    <source>
        <dbReference type="EMBL" id="KAK8833875.1"/>
    </source>
</evidence>
<evidence type="ECO:0000313" key="6">
    <source>
        <dbReference type="Proteomes" id="UP001470230"/>
    </source>
</evidence>
<accession>A0ABR2GIY8</accession>
<comment type="caution">
    <text evidence="3">The sequence shown here is derived from an EMBL/GenBank/DDBJ whole genome shotgun (WGS) entry which is preliminary data.</text>
</comment>
<dbReference type="EMBL" id="JAPFFF010000616">
    <property type="protein sequence ID" value="KAK8833875.1"/>
    <property type="molecule type" value="Genomic_DNA"/>
</dbReference>
<feature type="region of interest" description="Disordered" evidence="1">
    <location>
        <begin position="103"/>
        <end position="123"/>
    </location>
</feature>
<organism evidence="3 6">
    <name type="scientific">Tritrichomonas musculus</name>
    <dbReference type="NCBI Taxonomy" id="1915356"/>
    <lineage>
        <taxon>Eukaryota</taxon>
        <taxon>Metamonada</taxon>
        <taxon>Parabasalia</taxon>
        <taxon>Tritrichomonadida</taxon>
        <taxon>Tritrichomonadidae</taxon>
        <taxon>Tritrichomonas</taxon>
    </lineage>
</organism>
<protein>
    <submittedName>
        <fullName evidence="3">Uncharacterized protein</fullName>
    </submittedName>
</protein>
<keyword evidence="6" id="KW-1185">Reference proteome</keyword>
<evidence type="ECO:0000313" key="2">
    <source>
        <dbReference type="EMBL" id="KAK8833759.1"/>
    </source>
</evidence>